<evidence type="ECO:0000256" key="1">
    <source>
        <dbReference type="SAM" id="MobiDB-lite"/>
    </source>
</evidence>
<dbReference type="AlphaFoldDB" id="A0A7W6HSL4"/>
<feature type="domain" description="Anti-sigma factor NepR" evidence="2">
    <location>
        <begin position="26"/>
        <end position="57"/>
    </location>
</feature>
<dbReference type="OrthoDB" id="8421187at2"/>
<dbReference type="EMBL" id="JACIED010000010">
    <property type="protein sequence ID" value="MBB4010634.1"/>
    <property type="molecule type" value="Genomic_DNA"/>
</dbReference>
<name>A0A7W6HSL4_9HYPH</name>
<sequence length="71" mass="8076">MNNHHNYRDLRQEEAGGAPADMHGTISSKLRQFYNAVQDEGIPDRFMDLLERLDAAEKASGTVRDMKDNAR</sequence>
<evidence type="ECO:0000259" key="2">
    <source>
        <dbReference type="Pfam" id="PF18557"/>
    </source>
</evidence>
<dbReference type="Proteomes" id="UP000544107">
    <property type="component" value="Unassembled WGS sequence"/>
</dbReference>
<feature type="compositionally biased region" description="Basic and acidic residues" evidence="1">
    <location>
        <begin position="1"/>
        <end position="14"/>
    </location>
</feature>
<feature type="region of interest" description="Disordered" evidence="1">
    <location>
        <begin position="1"/>
        <end position="23"/>
    </location>
</feature>
<organism evidence="3 4">
    <name type="scientific">Allorhizobium taibaishanense</name>
    <dbReference type="NCBI Taxonomy" id="887144"/>
    <lineage>
        <taxon>Bacteria</taxon>
        <taxon>Pseudomonadati</taxon>
        <taxon>Pseudomonadota</taxon>
        <taxon>Alphaproteobacteria</taxon>
        <taxon>Hyphomicrobiales</taxon>
        <taxon>Rhizobiaceae</taxon>
        <taxon>Rhizobium/Agrobacterium group</taxon>
        <taxon>Allorhizobium</taxon>
    </lineage>
</organism>
<dbReference type="Pfam" id="PF18557">
    <property type="entry name" value="NepR"/>
    <property type="match status" value="1"/>
</dbReference>
<gene>
    <name evidence="3" type="ORF">GGQ71_004936</name>
</gene>
<evidence type="ECO:0000313" key="3">
    <source>
        <dbReference type="EMBL" id="MBB4010634.1"/>
    </source>
</evidence>
<protein>
    <recommendedName>
        <fullName evidence="2">Anti-sigma factor NepR domain-containing protein</fullName>
    </recommendedName>
</protein>
<reference evidence="3 4" key="1">
    <citation type="submission" date="2020-08" db="EMBL/GenBank/DDBJ databases">
        <title>Genomic Encyclopedia of Type Strains, Phase IV (KMG-IV): sequencing the most valuable type-strain genomes for metagenomic binning, comparative biology and taxonomic classification.</title>
        <authorList>
            <person name="Goeker M."/>
        </authorList>
    </citation>
    <scope>NUCLEOTIDE SEQUENCE [LARGE SCALE GENOMIC DNA]</scope>
    <source>
        <strain evidence="3 4">DSM 100021</strain>
    </source>
</reference>
<dbReference type="RefSeq" id="WP_139310548.1">
    <property type="nucleotide sequence ID" value="NZ_JACIED010000010.1"/>
</dbReference>
<evidence type="ECO:0000313" key="4">
    <source>
        <dbReference type="Proteomes" id="UP000544107"/>
    </source>
</evidence>
<proteinExistence type="predicted"/>
<accession>A0A7W6HSL4</accession>
<dbReference type="InterPro" id="IPR041649">
    <property type="entry name" value="NepR"/>
</dbReference>
<comment type="caution">
    <text evidence="3">The sequence shown here is derived from an EMBL/GenBank/DDBJ whole genome shotgun (WGS) entry which is preliminary data.</text>
</comment>